<evidence type="ECO:0000256" key="1">
    <source>
        <dbReference type="SAM" id="MobiDB-lite"/>
    </source>
</evidence>
<gene>
    <name evidence="3" type="ORF">B841_04000</name>
</gene>
<reference evidence="3 4" key="1">
    <citation type="submission" date="2012-11" db="EMBL/GenBank/DDBJ databases">
        <title>The complete genome sequence of Corynebacterium maris Coryn-1 (=DSM 45190).</title>
        <authorList>
            <person name="Schaffert L."/>
            <person name="Albersmeier A."/>
            <person name="Kalinowski J."/>
            <person name="Ruckert C."/>
        </authorList>
    </citation>
    <scope>NUCLEOTIDE SEQUENCE [LARGE SCALE GENOMIC DNA]</scope>
    <source>
        <strain evidence="4">Coryn-1</strain>
    </source>
</reference>
<dbReference type="AlphaFoldDB" id="S5THU7"/>
<evidence type="ECO:0000313" key="3">
    <source>
        <dbReference type="EMBL" id="AGS34283.1"/>
    </source>
</evidence>
<name>S5THU7_9CORY</name>
<feature type="region of interest" description="Disordered" evidence="1">
    <location>
        <begin position="389"/>
        <end position="502"/>
    </location>
</feature>
<feature type="transmembrane region" description="Helical" evidence="2">
    <location>
        <begin position="113"/>
        <end position="135"/>
    </location>
</feature>
<feature type="compositionally biased region" description="Acidic residues" evidence="1">
    <location>
        <begin position="390"/>
        <end position="502"/>
    </location>
</feature>
<feature type="transmembrane region" description="Helical" evidence="2">
    <location>
        <begin position="320"/>
        <end position="342"/>
    </location>
</feature>
<dbReference type="eggNOG" id="COG2311">
    <property type="taxonomic scope" value="Bacteria"/>
</dbReference>
<keyword evidence="2" id="KW-1133">Transmembrane helix</keyword>
<feature type="transmembrane region" description="Helical" evidence="2">
    <location>
        <begin position="272"/>
        <end position="290"/>
    </location>
</feature>
<proteinExistence type="predicted"/>
<dbReference type="Proteomes" id="UP000015388">
    <property type="component" value="Chromosome"/>
</dbReference>
<keyword evidence="2" id="KW-0812">Transmembrane</keyword>
<feature type="transmembrane region" description="Helical" evidence="2">
    <location>
        <begin position="354"/>
        <end position="380"/>
    </location>
</feature>
<organism evidence="3 4">
    <name type="scientific">Corynebacterium maris DSM 45190</name>
    <dbReference type="NCBI Taxonomy" id="1224163"/>
    <lineage>
        <taxon>Bacteria</taxon>
        <taxon>Bacillati</taxon>
        <taxon>Actinomycetota</taxon>
        <taxon>Actinomycetes</taxon>
        <taxon>Mycobacteriales</taxon>
        <taxon>Corynebacteriaceae</taxon>
        <taxon>Corynebacterium</taxon>
    </lineage>
</organism>
<dbReference type="InterPro" id="IPR045931">
    <property type="entry name" value="DUF6350"/>
</dbReference>
<protein>
    <submittedName>
        <fullName evidence="3">Uncharacterized protein</fullName>
    </submittedName>
</protein>
<dbReference type="EMBL" id="CP003924">
    <property type="protein sequence ID" value="AGS34283.1"/>
    <property type="molecule type" value="Genomic_DNA"/>
</dbReference>
<keyword evidence="4" id="KW-1185">Reference proteome</keyword>
<keyword evidence="2" id="KW-0472">Membrane</keyword>
<dbReference type="HOGENOM" id="CLU_020665_0_0_11"/>
<dbReference type="STRING" id="1224163.B841_04000"/>
<dbReference type="KEGG" id="cmd:B841_04000"/>
<sequence length="502" mass="53913">MERGKTQSSARRTDKPRPTTLAGRLRRFLPVIAIPELLVVLVLVVISLAGIMFASGTMGALPATIATAWMVLNLAPVVLSDVTVSLLPLLPAMGLVAVIAYRVRRAVRTKVSVIDLAVLLACTLFVPVVLTLIAWVMLWDAAKVFDLSPPPVWEALARTLLLHLIAYVLGLGRRLWRAVARHYRLPAQLVDGAVDAGFFFRRMAVVALVVMAGLLLFGWGRQVQMAESFDSFGGGEITGLLLTSLLYLPNAVIAMVAVLLGGEFVAGEASASLFSVHLVPLPPMPLFALIPGEVSQWAPVLLLVAGALASWQAARSRPSLVQAVGAGLGATLAAAAGAYLAGGELGWYGNTGPTVWLAALLAGAWVGVIGVGTSLILGLLERRTTALDAEPAEEDVEEQEPEEESQEEAAEAEEEESQEEAAEAEEEESQEEAAEAEEEEEEEEDAEEETDDVDGDEEVDEESGVESKEDEEDEQDDEREEEEEKDAEDGGEDEGIEKDERR</sequence>
<feature type="transmembrane region" description="Helical" evidence="2">
    <location>
        <begin position="203"/>
        <end position="220"/>
    </location>
</feature>
<feature type="transmembrane region" description="Helical" evidence="2">
    <location>
        <begin position="74"/>
        <end position="101"/>
    </location>
</feature>
<dbReference type="PATRIC" id="fig|1224163.3.peg.799"/>
<accession>S5THU7</accession>
<evidence type="ECO:0000313" key="4">
    <source>
        <dbReference type="Proteomes" id="UP000015388"/>
    </source>
</evidence>
<evidence type="ECO:0000256" key="2">
    <source>
        <dbReference type="SAM" id="Phobius"/>
    </source>
</evidence>
<dbReference type="Pfam" id="PF19877">
    <property type="entry name" value="DUF6350"/>
    <property type="match status" value="1"/>
</dbReference>
<feature type="transmembrane region" description="Helical" evidence="2">
    <location>
        <begin position="296"/>
        <end position="313"/>
    </location>
</feature>
<feature type="transmembrane region" description="Helical" evidence="2">
    <location>
        <begin position="240"/>
        <end position="260"/>
    </location>
</feature>
<feature type="transmembrane region" description="Helical" evidence="2">
    <location>
        <begin position="155"/>
        <end position="176"/>
    </location>
</feature>
<feature type="transmembrane region" description="Helical" evidence="2">
    <location>
        <begin position="28"/>
        <end position="54"/>
    </location>
</feature>